<feature type="transmembrane region" description="Helical" evidence="6">
    <location>
        <begin position="89"/>
        <end position="122"/>
    </location>
</feature>
<dbReference type="Pfam" id="PF24160">
    <property type="entry name" value="UVB_sens_C"/>
    <property type="match status" value="1"/>
</dbReference>
<evidence type="ECO:0000256" key="4">
    <source>
        <dbReference type="ARBA" id="ARBA00022989"/>
    </source>
</evidence>
<evidence type="ECO:0000256" key="5">
    <source>
        <dbReference type="ARBA" id="ARBA00023136"/>
    </source>
</evidence>
<feature type="transmembrane region" description="Helical" evidence="6">
    <location>
        <begin position="34"/>
        <end position="55"/>
    </location>
</feature>
<dbReference type="Proteomes" id="UP001153954">
    <property type="component" value="Unassembled WGS sequence"/>
</dbReference>
<keyword evidence="5 6" id="KW-0472">Membrane</keyword>
<dbReference type="PANTHER" id="PTHR12770:SF31">
    <property type="entry name" value="RUS FAMILY MEMBER 1"/>
    <property type="match status" value="1"/>
</dbReference>
<comment type="subcellular location">
    <subcellularLocation>
        <location evidence="1">Membrane</location>
    </subcellularLocation>
</comment>
<dbReference type="AlphaFoldDB" id="A0AAU9UZ20"/>
<evidence type="ECO:0000313" key="10">
    <source>
        <dbReference type="Proteomes" id="UP001153954"/>
    </source>
</evidence>
<dbReference type="InterPro" id="IPR055412">
    <property type="entry name" value="UVB_sens_C"/>
</dbReference>
<dbReference type="PANTHER" id="PTHR12770">
    <property type="entry name" value="RUS1 FAMILY PROTEIN C16ORF58"/>
    <property type="match status" value="1"/>
</dbReference>
<accession>A0AAU9UZ20</accession>
<proteinExistence type="inferred from homology"/>
<evidence type="ECO:0000313" key="9">
    <source>
        <dbReference type="EMBL" id="CAH2103829.1"/>
    </source>
</evidence>
<protein>
    <submittedName>
        <fullName evidence="9">Uncharacterized protein</fullName>
    </submittedName>
</protein>
<name>A0AAU9UZ20_EUPED</name>
<evidence type="ECO:0000256" key="1">
    <source>
        <dbReference type="ARBA" id="ARBA00004370"/>
    </source>
</evidence>
<reference evidence="9" key="1">
    <citation type="submission" date="2022-03" db="EMBL/GenBank/DDBJ databases">
        <authorList>
            <person name="Tunstrom K."/>
        </authorList>
    </citation>
    <scope>NUCLEOTIDE SEQUENCE</scope>
</reference>
<evidence type="ECO:0000256" key="3">
    <source>
        <dbReference type="ARBA" id="ARBA00022692"/>
    </source>
</evidence>
<feature type="domain" description="Root UVB sensitive protein C-terminal" evidence="8">
    <location>
        <begin position="150"/>
        <end position="338"/>
    </location>
</feature>
<evidence type="ECO:0000256" key="2">
    <source>
        <dbReference type="ARBA" id="ARBA00007558"/>
    </source>
</evidence>
<organism evidence="9 10">
    <name type="scientific">Euphydryas editha</name>
    <name type="common">Edith's checkerspot</name>
    <dbReference type="NCBI Taxonomy" id="104508"/>
    <lineage>
        <taxon>Eukaryota</taxon>
        <taxon>Metazoa</taxon>
        <taxon>Ecdysozoa</taxon>
        <taxon>Arthropoda</taxon>
        <taxon>Hexapoda</taxon>
        <taxon>Insecta</taxon>
        <taxon>Pterygota</taxon>
        <taxon>Neoptera</taxon>
        <taxon>Endopterygota</taxon>
        <taxon>Lepidoptera</taxon>
        <taxon>Glossata</taxon>
        <taxon>Ditrysia</taxon>
        <taxon>Papilionoidea</taxon>
        <taxon>Nymphalidae</taxon>
        <taxon>Nymphalinae</taxon>
        <taxon>Euphydryas</taxon>
    </lineage>
</organism>
<evidence type="ECO:0000256" key="6">
    <source>
        <dbReference type="SAM" id="Phobius"/>
    </source>
</evidence>
<evidence type="ECO:0000259" key="7">
    <source>
        <dbReference type="Pfam" id="PF04884"/>
    </source>
</evidence>
<dbReference type="EMBL" id="CAKOGL010000026">
    <property type="protein sequence ID" value="CAH2103829.1"/>
    <property type="molecule type" value="Genomic_DNA"/>
</dbReference>
<dbReference type="InterPro" id="IPR006968">
    <property type="entry name" value="RUS_fam"/>
</dbReference>
<evidence type="ECO:0000259" key="8">
    <source>
        <dbReference type="Pfam" id="PF24160"/>
    </source>
</evidence>
<comment type="similarity">
    <text evidence="2">Belongs to the RUS1 family.</text>
</comment>
<keyword evidence="10" id="KW-1185">Reference proteome</keyword>
<dbReference type="InterPro" id="IPR054549">
    <property type="entry name" value="UVB_sens_RUS_dom"/>
</dbReference>
<keyword evidence="4 6" id="KW-1133">Transmembrane helix</keyword>
<feature type="domain" description="Protein root UVB sensitive/RUS" evidence="7">
    <location>
        <begin position="4"/>
        <end position="147"/>
    </location>
</feature>
<sequence>MGNTYLDAYSKKWRLYADILNDAAMCIEIALPVFWNYVTFALCVSTVMKAIVGVAGGATRSAMTQHHAVRGNMADVAAKDSAQETAVNLIASFTALFIISTFGNSLFIFIIMLILHIVFNYFAVRAVCLKTLNEPRFIQLIDTYLKKEIVASPCEINKREPIIFYQLGPMLLDLKICGFKIILGRSMTQTLKHSMKEVHLKKIKEIYRDKKYILFPNTSNRNMYIFFKDGSETDDILCAYFHAVLLSIIICAINDCQLPVFHNSNDVKSFAQVCKMLQSADWSRIPGKGSDFSYEPSYELLSYVHKIATKEWNNMRVFLIRTGWDLSKHLLMVDEWRVCDENLIPKETSLDNTEHMYTPDSISFDDFEENFNENEIELLTDFFQRT</sequence>
<dbReference type="Pfam" id="PF04884">
    <property type="entry name" value="UVB_sens_prot"/>
    <property type="match status" value="1"/>
</dbReference>
<dbReference type="GO" id="GO:0016020">
    <property type="term" value="C:membrane"/>
    <property type="evidence" value="ECO:0007669"/>
    <property type="project" value="UniProtKB-SubCell"/>
</dbReference>
<keyword evidence="3 6" id="KW-0812">Transmembrane</keyword>
<comment type="caution">
    <text evidence="9">The sequence shown here is derived from an EMBL/GenBank/DDBJ whole genome shotgun (WGS) entry which is preliminary data.</text>
</comment>
<gene>
    <name evidence="9" type="ORF">EEDITHA_LOCUS18292</name>
</gene>